<dbReference type="AlphaFoldDB" id="A0A6P7TZW5"/>
<dbReference type="KEGG" id="osn:115227649"/>
<protein>
    <submittedName>
        <fullName evidence="3">Uncharacterized protein LOC115227649</fullName>
    </submittedName>
</protein>
<dbReference type="PROSITE" id="PS50878">
    <property type="entry name" value="RT_POL"/>
    <property type="match status" value="1"/>
</dbReference>
<name>A0A6P7TZW5_9MOLL</name>
<dbReference type="InterPro" id="IPR000477">
    <property type="entry name" value="RT_dom"/>
</dbReference>
<dbReference type="PANTHER" id="PTHR35450:SF2">
    <property type="entry name" value="REVERSE TRANSCRIPTASE DOMAIN-CONTAINING PROTEIN"/>
    <property type="match status" value="1"/>
</dbReference>
<reference evidence="3" key="1">
    <citation type="submission" date="2025-08" db="UniProtKB">
        <authorList>
            <consortium name="RefSeq"/>
        </authorList>
    </citation>
    <scope>IDENTIFICATION</scope>
</reference>
<dbReference type="Pfam" id="PF00078">
    <property type="entry name" value="RVT_1"/>
    <property type="match status" value="1"/>
</dbReference>
<dbReference type="PANTHER" id="PTHR35450">
    <property type="entry name" value="REVERSE TRANSCRIPTASE DOMAIN-CONTAINING PROTEIN"/>
    <property type="match status" value="1"/>
</dbReference>
<feature type="domain" description="Reverse transcriptase" evidence="1">
    <location>
        <begin position="102"/>
        <end position="368"/>
    </location>
</feature>
<evidence type="ECO:0000313" key="3">
    <source>
        <dbReference type="RefSeq" id="XP_029654271.1"/>
    </source>
</evidence>
<proteinExistence type="predicted"/>
<keyword evidence="2" id="KW-1185">Reference proteome</keyword>
<dbReference type="CDD" id="cd01650">
    <property type="entry name" value="RT_nLTR_like"/>
    <property type="match status" value="1"/>
</dbReference>
<organism evidence="2 3">
    <name type="scientific">Octopus sinensis</name>
    <name type="common">East Asian common octopus</name>
    <dbReference type="NCBI Taxonomy" id="2607531"/>
    <lineage>
        <taxon>Eukaryota</taxon>
        <taxon>Metazoa</taxon>
        <taxon>Spiralia</taxon>
        <taxon>Lophotrochozoa</taxon>
        <taxon>Mollusca</taxon>
        <taxon>Cephalopoda</taxon>
        <taxon>Coleoidea</taxon>
        <taxon>Octopodiformes</taxon>
        <taxon>Octopoda</taxon>
        <taxon>Incirrata</taxon>
        <taxon>Octopodidae</taxon>
        <taxon>Octopus</taxon>
    </lineage>
</organism>
<evidence type="ECO:0000259" key="1">
    <source>
        <dbReference type="PROSITE" id="PS50878"/>
    </source>
</evidence>
<dbReference type="SUPFAM" id="SSF56672">
    <property type="entry name" value="DNA/RNA polymerases"/>
    <property type="match status" value="1"/>
</dbReference>
<dbReference type="Proteomes" id="UP000515154">
    <property type="component" value="Unplaced"/>
</dbReference>
<gene>
    <name evidence="3" type="primary">LOC115227649</name>
</gene>
<sequence length="788" mass="90037">MFYRRLHDDGVKEGSQQDSEMLATWGSMWKVRPRKGKVDFSLESTRPLMTESCGVFDIRKKFDEAVSRLPDWKTTGIDKIFNFFIKRCTSLHDCMFNIIEKCIASPDSIPSWLCTGVTYLIPKVPCPASPADYRPITCMPTLYKLMTKLVANEVRGFVEVNGILSENQLGTVRNCQGAKEQALINKCLSNAYGNSLMSMWVDVKKAFDSVDHAYLIECLHKLCLPVWFISFVKAVMSMWSVHLKYNKHTIGEIKLERGILQGDSMSPLLFVLCLEPLSRLLNGRHEQLSITHEGRLFNTNHLVFIDDIKLFARSSNQLRSMGECVNEFLGKIGLELNFSKSATNSQLCGDLVKVLEDHEGYKYLGITESPKSLILPETKIQIIEGVRKRAAMLCKTHLNARNLFHALNEYAISLLNYYVGIVEFEPQEYDDMDCMIRRVLRENHVHVLAPNKERLYLPRAQFGRGLCGVAHLSERILLKMHDHLVSGVSVSDRMYAILQTEKARASHLGTIKAYLLAKYGFESERVVDVKGLIKVQKESLVKKINLKVLHKTLFQALDNPHVDVKSSTTWLRYGNNSPRSEGLFTYLQDRNFFWNRYKVCPHCKLRCLSVDHIATKCGSMLYHDYTWRHNEVVRSLHLMLCNKYGIRRSRKLRTHKVQSVVENARVCIKVDTSIHTSILVQHNKPDIVVQDKVSGEILIIEVGITCLDRLTTVEVEKKRGPGMIVEVDESMFSKRKNNSGRVLPKQWVFGGICRGTKQCFLQPVADRSRETLLSLFCEAYPGEEAEAI</sequence>
<dbReference type="RefSeq" id="XP_029654271.1">
    <property type="nucleotide sequence ID" value="XM_029798411.1"/>
</dbReference>
<dbReference type="InterPro" id="IPR043502">
    <property type="entry name" value="DNA/RNA_pol_sf"/>
</dbReference>
<feature type="non-terminal residue" evidence="3">
    <location>
        <position position="788"/>
    </location>
</feature>
<evidence type="ECO:0000313" key="2">
    <source>
        <dbReference type="Proteomes" id="UP000515154"/>
    </source>
</evidence>
<accession>A0A6P7TZW5</accession>